<dbReference type="GO" id="GO:0043802">
    <property type="term" value="F:hydrogenobyrinic acid a,c-diamide synthase (glutamine-hydrolysing) activity"/>
    <property type="evidence" value="ECO:0007669"/>
    <property type="project" value="UniProtKB-EC"/>
</dbReference>
<dbReference type="NCBIfam" id="NF002204">
    <property type="entry name" value="PRK01077.1"/>
    <property type="match status" value="1"/>
</dbReference>
<dbReference type="EC" id="6.3.5.9" evidence="12"/>
<dbReference type="eggNOG" id="COG1797">
    <property type="taxonomic scope" value="Bacteria"/>
</dbReference>
<dbReference type="Gene3D" id="3.40.50.880">
    <property type="match status" value="1"/>
</dbReference>
<evidence type="ECO:0000256" key="3">
    <source>
        <dbReference type="ARBA" id="ARBA00006205"/>
    </source>
</evidence>
<evidence type="ECO:0000259" key="11">
    <source>
        <dbReference type="Pfam" id="PF07685"/>
    </source>
</evidence>
<evidence type="ECO:0000256" key="8">
    <source>
        <dbReference type="ARBA" id="ARBA00022842"/>
    </source>
</evidence>
<sequence length="472" mass="50465">MVRLLLSATHKSSGKTAVAIGLAAALRRRGCRVQPFKKGPDYIDPGWLSLAAGRPCHGLDFHTMTREEILSTLHRRAANSDVVLVEGTKGLHDGVDPAGSDSNAALARLLDLPVVLVLDTRGMTRGVAPLVLGQQQMPGCPRIAGVILNRTGGSRHEAKLHQAMARHTDIPVLGAVGEDRSLAIEEPYLGLVPAHESADALPAVNRLAEAVAQNCDLPALAQACGTEPLPLAGFPTTEPPAARVRIGVPRDAAFGFYYPGDLEALQQAGAELVFFNALRDRDLPAVDGLFIGGGFPERHAPTLSANRGMREAIRQASERGMPIYAECGGLMYLSRSLSVGCARYAMCNALPVDLVMERRPQGRGYMQIQATGEGPFNPLADAQPAPAHEFHYSRLLTAPDGLRYAYRVLRGNGLGNGHDGIVHRNTLAAYAHLRHGQRTPWATRFVEFVVAHSRGQAPGPYTTAARQAGGQS</sequence>
<feature type="domain" description="CobQ/CobB/MinD/ParA nucleotide binding" evidence="10">
    <location>
        <begin position="12"/>
        <end position="183"/>
    </location>
</feature>
<dbReference type="Pfam" id="PF01656">
    <property type="entry name" value="CbiA"/>
    <property type="match status" value="1"/>
</dbReference>
<evidence type="ECO:0000256" key="6">
    <source>
        <dbReference type="ARBA" id="ARBA00022741"/>
    </source>
</evidence>
<dbReference type="AlphaFoldDB" id="Q0A825"/>
<dbReference type="InterPro" id="IPR029062">
    <property type="entry name" value="Class_I_gatase-like"/>
</dbReference>
<dbReference type="EC" id="6.3.5.-" evidence="12"/>
<dbReference type="GO" id="GO:0042242">
    <property type="term" value="F:cobyrinic acid a,c-diamide synthase activity"/>
    <property type="evidence" value="ECO:0007669"/>
    <property type="project" value="InterPro"/>
</dbReference>
<dbReference type="InterPro" id="IPR004484">
    <property type="entry name" value="CbiA/CobB_synth"/>
</dbReference>
<dbReference type="NCBIfam" id="TIGR00379">
    <property type="entry name" value="cobB"/>
    <property type="match status" value="1"/>
</dbReference>
<evidence type="ECO:0000313" key="12">
    <source>
        <dbReference type="EMBL" id="ABI57012.1"/>
    </source>
</evidence>
<dbReference type="RefSeq" id="WP_011629406.1">
    <property type="nucleotide sequence ID" value="NC_008340.1"/>
</dbReference>
<dbReference type="PANTHER" id="PTHR43873:SF1">
    <property type="entry name" value="COBYRINATE A,C-DIAMIDE SYNTHASE"/>
    <property type="match status" value="1"/>
</dbReference>
<evidence type="ECO:0000256" key="5">
    <source>
        <dbReference type="ARBA" id="ARBA00022598"/>
    </source>
</evidence>
<dbReference type="PANTHER" id="PTHR43873">
    <property type="entry name" value="COBYRINATE A,C-DIAMIDE SYNTHASE"/>
    <property type="match status" value="1"/>
</dbReference>
<dbReference type="InterPro" id="IPR027417">
    <property type="entry name" value="P-loop_NTPase"/>
</dbReference>
<proteinExistence type="inferred from homology"/>
<organism evidence="12 13">
    <name type="scientific">Alkalilimnicola ehrlichii (strain ATCC BAA-1101 / DSM 17681 / MLHE-1)</name>
    <dbReference type="NCBI Taxonomy" id="187272"/>
    <lineage>
        <taxon>Bacteria</taxon>
        <taxon>Pseudomonadati</taxon>
        <taxon>Pseudomonadota</taxon>
        <taxon>Gammaproteobacteria</taxon>
        <taxon>Chromatiales</taxon>
        <taxon>Ectothiorhodospiraceae</taxon>
        <taxon>Alkalilimnicola</taxon>
    </lineage>
</organism>
<feature type="domain" description="CobB/CobQ-like glutamine amidotransferase" evidence="11">
    <location>
        <begin position="245"/>
        <end position="434"/>
    </location>
</feature>
<dbReference type="PROSITE" id="PS51274">
    <property type="entry name" value="GATASE_COBBQ"/>
    <property type="match status" value="1"/>
</dbReference>
<evidence type="ECO:0000256" key="9">
    <source>
        <dbReference type="ARBA" id="ARBA00022962"/>
    </source>
</evidence>
<keyword evidence="4" id="KW-0169">Cobalamin biosynthesis</keyword>
<comment type="cofactor">
    <cofactor evidence="1">
        <name>Mg(2+)</name>
        <dbReference type="ChEBI" id="CHEBI:18420"/>
    </cofactor>
</comment>
<keyword evidence="13" id="KW-1185">Reference proteome</keyword>
<gene>
    <name evidence="12" type="ordered locus">Mlg_1666</name>
</gene>
<dbReference type="SUPFAM" id="SSF52317">
    <property type="entry name" value="Class I glutamine amidotransferase-like"/>
    <property type="match status" value="1"/>
</dbReference>
<comment type="pathway">
    <text evidence="2">Cofactor biosynthesis; adenosylcobalamin biosynthesis.</text>
</comment>
<evidence type="ECO:0000259" key="10">
    <source>
        <dbReference type="Pfam" id="PF01656"/>
    </source>
</evidence>
<keyword evidence="5 12" id="KW-0436">Ligase</keyword>
<name>Q0A825_ALKEH</name>
<dbReference type="EMBL" id="CP000453">
    <property type="protein sequence ID" value="ABI57012.1"/>
    <property type="molecule type" value="Genomic_DNA"/>
</dbReference>
<evidence type="ECO:0000256" key="2">
    <source>
        <dbReference type="ARBA" id="ARBA00004953"/>
    </source>
</evidence>
<dbReference type="HOGENOM" id="CLU_022752_2_1_6"/>
<dbReference type="OrthoDB" id="9764035at2"/>
<dbReference type="Pfam" id="PF07685">
    <property type="entry name" value="GATase_3"/>
    <property type="match status" value="1"/>
</dbReference>
<evidence type="ECO:0000256" key="4">
    <source>
        <dbReference type="ARBA" id="ARBA00022573"/>
    </source>
</evidence>
<dbReference type="InterPro" id="IPR002586">
    <property type="entry name" value="CobQ/CobB/MinD/ParA_Nub-bd_dom"/>
</dbReference>
<dbReference type="SUPFAM" id="SSF52540">
    <property type="entry name" value="P-loop containing nucleoside triphosphate hydrolases"/>
    <property type="match status" value="1"/>
</dbReference>
<dbReference type="GO" id="GO:0005524">
    <property type="term" value="F:ATP binding"/>
    <property type="evidence" value="ECO:0007669"/>
    <property type="project" value="UniProtKB-KW"/>
</dbReference>
<reference evidence="13" key="1">
    <citation type="submission" date="2006-08" db="EMBL/GenBank/DDBJ databases">
        <title>Complete sequence of Alkalilimnicola ehrilichei MLHE-1.</title>
        <authorList>
            <person name="Copeland A."/>
            <person name="Lucas S."/>
            <person name="Lapidus A."/>
            <person name="Barry K."/>
            <person name="Detter J.C."/>
            <person name="Glavina del Rio T."/>
            <person name="Hammon N."/>
            <person name="Israni S."/>
            <person name="Dalin E."/>
            <person name="Tice H."/>
            <person name="Pitluck S."/>
            <person name="Sims D."/>
            <person name="Brettin T."/>
            <person name="Bruce D."/>
            <person name="Han C."/>
            <person name="Tapia R."/>
            <person name="Gilna P."/>
            <person name="Schmutz J."/>
            <person name="Larimer F."/>
            <person name="Land M."/>
            <person name="Hauser L."/>
            <person name="Kyrpides N."/>
            <person name="Mikhailova N."/>
            <person name="Oremland R.S."/>
            <person name="Hoeft S.E."/>
            <person name="Switzer-Blum J."/>
            <person name="Kulp T."/>
            <person name="King G."/>
            <person name="Tabita R."/>
            <person name="Witte B."/>
            <person name="Santini J.M."/>
            <person name="Basu P."/>
            <person name="Hollibaugh J.T."/>
            <person name="Xie G."/>
            <person name="Stolz J.F."/>
            <person name="Richardson P."/>
        </authorList>
    </citation>
    <scope>NUCLEOTIDE SEQUENCE [LARGE SCALE GENOMIC DNA]</scope>
    <source>
        <strain evidence="13">ATCC BAA-1101 / DSM 17681 / MLHE-1</strain>
    </source>
</reference>
<evidence type="ECO:0000256" key="1">
    <source>
        <dbReference type="ARBA" id="ARBA00001946"/>
    </source>
</evidence>
<dbReference type="Proteomes" id="UP000001962">
    <property type="component" value="Chromosome"/>
</dbReference>
<dbReference type="GO" id="GO:0009236">
    <property type="term" value="P:cobalamin biosynthetic process"/>
    <property type="evidence" value="ECO:0007669"/>
    <property type="project" value="UniProtKB-KW"/>
</dbReference>
<dbReference type="InterPro" id="IPR011698">
    <property type="entry name" value="GATase_3"/>
</dbReference>
<keyword evidence="9" id="KW-0315">Glutamine amidotransferase</keyword>
<keyword evidence="6" id="KW-0547">Nucleotide-binding</keyword>
<evidence type="ECO:0000313" key="13">
    <source>
        <dbReference type="Proteomes" id="UP000001962"/>
    </source>
</evidence>
<dbReference type="KEGG" id="aeh:Mlg_1666"/>
<protein>
    <submittedName>
        <fullName evidence="12">Hydrogenobyrinic acid a,c-diamide synthase (Glutamine-hydrolysing) / cobyrinate a,c-diamide synthase</fullName>
        <ecNumber evidence="12">6.3.5.-</ecNumber>
        <ecNumber evidence="12">6.3.5.9</ecNumber>
    </submittedName>
</protein>
<comment type="similarity">
    <text evidence="3">Belongs to the CobB/CobQ family. CobQ subfamily.</text>
</comment>
<dbReference type="CDD" id="cd03130">
    <property type="entry name" value="GATase1_CobB"/>
    <property type="match status" value="1"/>
</dbReference>
<accession>Q0A825</accession>
<keyword evidence="8" id="KW-0460">Magnesium</keyword>
<dbReference type="Gene3D" id="3.40.50.300">
    <property type="entry name" value="P-loop containing nucleotide triphosphate hydrolases"/>
    <property type="match status" value="1"/>
</dbReference>
<evidence type="ECO:0000256" key="7">
    <source>
        <dbReference type="ARBA" id="ARBA00022840"/>
    </source>
</evidence>
<keyword evidence="7" id="KW-0067">ATP-binding</keyword>